<evidence type="ECO:0000256" key="1">
    <source>
        <dbReference type="ARBA" id="ARBA00022723"/>
    </source>
</evidence>
<feature type="compositionally biased region" description="Low complexity" evidence="6">
    <location>
        <begin position="323"/>
        <end position="346"/>
    </location>
</feature>
<dbReference type="SMART" id="SM00355">
    <property type="entry name" value="ZnF_C2H2"/>
    <property type="match status" value="7"/>
</dbReference>
<dbReference type="GO" id="GO:0000981">
    <property type="term" value="F:DNA-binding transcription factor activity, RNA polymerase II-specific"/>
    <property type="evidence" value="ECO:0007669"/>
    <property type="project" value="TreeGrafter"/>
</dbReference>
<organism evidence="8 9">
    <name type="scientific">Ustilago trichophora</name>
    <dbReference type="NCBI Taxonomy" id="86804"/>
    <lineage>
        <taxon>Eukaryota</taxon>
        <taxon>Fungi</taxon>
        <taxon>Dikarya</taxon>
        <taxon>Basidiomycota</taxon>
        <taxon>Ustilaginomycotina</taxon>
        <taxon>Ustilaginomycetes</taxon>
        <taxon>Ustilaginales</taxon>
        <taxon>Ustilaginaceae</taxon>
        <taxon>Ustilago</taxon>
    </lineage>
</organism>
<evidence type="ECO:0000256" key="5">
    <source>
        <dbReference type="PROSITE-ProRule" id="PRU00042"/>
    </source>
</evidence>
<feature type="compositionally biased region" description="Polar residues" evidence="6">
    <location>
        <begin position="39"/>
        <end position="51"/>
    </location>
</feature>
<evidence type="ECO:0000256" key="3">
    <source>
        <dbReference type="ARBA" id="ARBA00022771"/>
    </source>
</evidence>
<feature type="compositionally biased region" description="Basic residues" evidence="6">
    <location>
        <begin position="813"/>
        <end position="823"/>
    </location>
</feature>
<proteinExistence type="predicted"/>
<dbReference type="SUPFAM" id="SSF57667">
    <property type="entry name" value="beta-beta-alpha zinc fingers"/>
    <property type="match status" value="4"/>
</dbReference>
<evidence type="ECO:0000256" key="6">
    <source>
        <dbReference type="SAM" id="MobiDB-lite"/>
    </source>
</evidence>
<dbReference type="GO" id="GO:0045944">
    <property type="term" value="P:positive regulation of transcription by RNA polymerase II"/>
    <property type="evidence" value="ECO:0007669"/>
    <property type="project" value="UniProtKB-ARBA"/>
</dbReference>
<feature type="region of interest" description="Disordered" evidence="6">
    <location>
        <begin position="584"/>
        <end position="613"/>
    </location>
</feature>
<feature type="domain" description="C2H2-type" evidence="7">
    <location>
        <begin position="736"/>
        <end position="765"/>
    </location>
</feature>
<keyword evidence="1" id="KW-0479">Metal-binding</keyword>
<feature type="domain" description="C2H2-type" evidence="7">
    <location>
        <begin position="796"/>
        <end position="823"/>
    </location>
</feature>
<dbReference type="InterPro" id="IPR050329">
    <property type="entry name" value="GLI_C2H2-zinc-finger"/>
</dbReference>
<feature type="region of interest" description="Disordered" evidence="6">
    <location>
        <begin position="276"/>
        <end position="346"/>
    </location>
</feature>
<dbReference type="InterPro" id="IPR036236">
    <property type="entry name" value="Znf_C2H2_sf"/>
</dbReference>
<sequence>MAASTEGVLSSPRLPQQPQDAPVMGPPTPKKPSFRSAPLPSQSQPTQLRPSSSKEHLTAAQKSCNTVICCDAEHSVPVACATDCRDCSVSAPSSPCSDIHHISSACTEPTCGAASSSTSALVCSSAVVACCDDTDCPDVPSSPCSQAACSANGDCSSMTLAVPTISTCCTDEACEPELSPGPKAKVSIVCDGVLPANAVDSHPHTSQHVHRGHAECKECRGSITSVGTAEGGQLYSSFQELLDCCCCSMPPTVEQCCVAPTPYPCSAPHPSPAEVVSPAIHNHHPHSAHDSAHPQPPSDTPSSSIITNATHHTSPGRDHAGYAGSRASTASTAATPQPVSASPSSALQWSSAMLHAPTSHDKDTKYMGATSFDAVSFEDIFPGLQSWNDCMFEQPHLHSSQGGCLPPAMTLCNSDLCQTTAPHSHWMPNAQNNHHAIAMQSGSRHQDARPQLCQWGGCNERFWTVEELVAHVNHSHLARKNAADGVQTPVENSFLQATEQEAKQVAQAHTAAEAHQGAAAANNLECLWKDCHQVPMPEKLEYGTFTPTTEAEIWKAGNAAQNDKISLAILQHLLHDHLGQHSAPPFSLKGEHLLPPTPSTHPPGSVTLSSTSTNDSALWSKKRKHSDTGSSAFCSETEQLFCRWEGCSCVFDSHSALTDHIETAHVGSGKAEYECRWQGCARHASGAKFSQKQKVLRHIQTHTGDRPFKCTQCGKRFSEQNTLAQHMRTHTLERPYVCDYPGCGKAFSVAGSLTIHKRTHTGSKPFVCSFPGCGKAFAESSNLTKHVRTHTGDKPFRCEECGKCFSRPDQASRHRKTHERKRAKMGESGTVEGKVVLGL</sequence>
<keyword evidence="9" id="KW-1185">Reference proteome</keyword>
<dbReference type="Gene3D" id="3.30.160.60">
    <property type="entry name" value="Classic Zinc Finger"/>
    <property type="match status" value="7"/>
</dbReference>
<dbReference type="GO" id="GO:0000978">
    <property type="term" value="F:RNA polymerase II cis-regulatory region sequence-specific DNA binding"/>
    <property type="evidence" value="ECO:0007669"/>
    <property type="project" value="UniProtKB-ARBA"/>
</dbReference>
<feature type="region of interest" description="Disordered" evidence="6">
    <location>
        <begin position="1"/>
        <end position="54"/>
    </location>
</feature>
<feature type="domain" description="C2H2-type" evidence="7">
    <location>
        <begin position="708"/>
        <end position="735"/>
    </location>
</feature>
<name>A0A5C3DRS7_9BASI</name>
<evidence type="ECO:0000256" key="4">
    <source>
        <dbReference type="ARBA" id="ARBA00022833"/>
    </source>
</evidence>
<dbReference type="InterPro" id="IPR013087">
    <property type="entry name" value="Znf_C2H2_type"/>
</dbReference>
<dbReference type="EMBL" id="OOIN01000001">
    <property type="protein sequence ID" value="SPO19911.1"/>
    <property type="molecule type" value="Genomic_DNA"/>
</dbReference>
<gene>
    <name evidence="8" type="ORF">UTRI_00309_B</name>
</gene>
<dbReference type="PANTHER" id="PTHR19818:SF139">
    <property type="entry name" value="PAIR-RULE PROTEIN ODD-PAIRED"/>
    <property type="match status" value="1"/>
</dbReference>
<evidence type="ECO:0000259" key="7">
    <source>
        <dbReference type="PROSITE" id="PS50157"/>
    </source>
</evidence>
<dbReference type="FunFam" id="3.30.160.60:FF:000624">
    <property type="entry name" value="zinc finger protein 697"/>
    <property type="match status" value="1"/>
</dbReference>
<feature type="domain" description="C2H2-type" evidence="7">
    <location>
        <begin position="766"/>
        <end position="795"/>
    </location>
</feature>
<dbReference type="Proteomes" id="UP000324022">
    <property type="component" value="Unassembled WGS sequence"/>
</dbReference>
<dbReference type="OrthoDB" id="3437960at2759"/>
<dbReference type="PROSITE" id="PS00028">
    <property type="entry name" value="ZINC_FINGER_C2H2_1"/>
    <property type="match status" value="6"/>
</dbReference>
<protein>
    <submittedName>
        <fullName evidence="8">Related to ZAP1 - metalloregulatory protein involved in zinc-responsive transcriptional regulation</fullName>
    </submittedName>
</protein>
<accession>A0A5C3DRS7</accession>
<evidence type="ECO:0000313" key="9">
    <source>
        <dbReference type="Proteomes" id="UP000324022"/>
    </source>
</evidence>
<dbReference type="AlphaFoldDB" id="A0A5C3DRS7"/>
<evidence type="ECO:0000256" key="2">
    <source>
        <dbReference type="ARBA" id="ARBA00022737"/>
    </source>
</evidence>
<dbReference type="GO" id="GO:0005634">
    <property type="term" value="C:nucleus"/>
    <property type="evidence" value="ECO:0007669"/>
    <property type="project" value="UniProtKB-ARBA"/>
</dbReference>
<dbReference type="FunFam" id="3.30.160.60:FF:002343">
    <property type="entry name" value="Zinc finger protein 33A"/>
    <property type="match status" value="1"/>
</dbReference>
<keyword evidence="4" id="KW-0862">Zinc</keyword>
<dbReference type="FunFam" id="3.30.160.60:FF:000125">
    <property type="entry name" value="Putative zinc finger protein 143"/>
    <property type="match status" value="2"/>
</dbReference>
<dbReference type="GO" id="GO:0008270">
    <property type="term" value="F:zinc ion binding"/>
    <property type="evidence" value="ECO:0007669"/>
    <property type="project" value="UniProtKB-KW"/>
</dbReference>
<evidence type="ECO:0000313" key="8">
    <source>
        <dbReference type="EMBL" id="SPO19911.1"/>
    </source>
</evidence>
<feature type="region of interest" description="Disordered" evidence="6">
    <location>
        <begin position="812"/>
        <end position="832"/>
    </location>
</feature>
<dbReference type="PROSITE" id="PS50157">
    <property type="entry name" value="ZINC_FINGER_C2H2_2"/>
    <property type="match status" value="5"/>
</dbReference>
<keyword evidence="2" id="KW-0677">Repeat</keyword>
<dbReference type="FunFam" id="3.30.160.60:FF:005084">
    <property type="match status" value="1"/>
</dbReference>
<dbReference type="PANTHER" id="PTHR19818">
    <property type="entry name" value="ZINC FINGER PROTEIN ZIC AND GLI"/>
    <property type="match status" value="1"/>
</dbReference>
<dbReference type="Pfam" id="PF00096">
    <property type="entry name" value="zf-C2H2"/>
    <property type="match status" value="4"/>
</dbReference>
<reference evidence="8 9" key="1">
    <citation type="submission" date="2018-03" db="EMBL/GenBank/DDBJ databases">
        <authorList>
            <person name="Guldener U."/>
        </authorList>
    </citation>
    <scope>NUCLEOTIDE SEQUENCE [LARGE SCALE GENOMIC DNA]</scope>
    <source>
        <strain evidence="8 9">NBRC100155</strain>
    </source>
</reference>
<feature type="domain" description="C2H2-type" evidence="7">
    <location>
        <begin position="673"/>
        <end position="707"/>
    </location>
</feature>
<keyword evidence="3 5" id="KW-0863">Zinc-finger</keyword>